<dbReference type="GO" id="GO:0034388">
    <property type="term" value="C:Pwp2p-containing subcomplex of 90S preribosome"/>
    <property type="evidence" value="ECO:0007669"/>
    <property type="project" value="TreeGrafter"/>
</dbReference>
<feature type="domain" description="WDR36/Utp21 C-terminal" evidence="2">
    <location>
        <begin position="708"/>
        <end position="923"/>
    </location>
</feature>
<dbReference type="PANTHER" id="PTHR22840:SF12">
    <property type="entry name" value="WD REPEAT-CONTAINING PROTEIN 36"/>
    <property type="match status" value="1"/>
</dbReference>
<organism evidence="4 5">
    <name type="scientific">Blomia tropicalis</name>
    <name type="common">Mite</name>
    <dbReference type="NCBI Taxonomy" id="40697"/>
    <lineage>
        <taxon>Eukaryota</taxon>
        <taxon>Metazoa</taxon>
        <taxon>Ecdysozoa</taxon>
        <taxon>Arthropoda</taxon>
        <taxon>Chelicerata</taxon>
        <taxon>Arachnida</taxon>
        <taxon>Acari</taxon>
        <taxon>Acariformes</taxon>
        <taxon>Sarcoptiformes</taxon>
        <taxon>Astigmata</taxon>
        <taxon>Glycyphagoidea</taxon>
        <taxon>Echimyopodidae</taxon>
        <taxon>Blomia</taxon>
    </lineage>
</organism>
<evidence type="ECO:0000313" key="5">
    <source>
        <dbReference type="Proteomes" id="UP001142055"/>
    </source>
</evidence>
<dbReference type="GO" id="GO:0032040">
    <property type="term" value="C:small-subunit processome"/>
    <property type="evidence" value="ECO:0007669"/>
    <property type="project" value="InterPro"/>
</dbReference>
<dbReference type="PANTHER" id="PTHR22840">
    <property type="entry name" value="WD REPEAT-CONTAINING PROTEIN 36"/>
    <property type="match status" value="1"/>
</dbReference>
<protein>
    <recommendedName>
        <fullName evidence="6">WD repeat-containing protein 36</fullName>
    </recommendedName>
</protein>
<dbReference type="Pfam" id="PF25171">
    <property type="entry name" value="Beta-prop_WDR36-Utp21_1st"/>
    <property type="match status" value="1"/>
</dbReference>
<feature type="domain" description="WDR36/Utp21 N-terminal" evidence="3">
    <location>
        <begin position="39"/>
        <end position="316"/>
    </location>
</feature>
<dbReference type="InterPro" id="IPR011047">
    <property type="entry name" value="Quinoprotein_ADH-like_sf"/>
</dbReference>
<evidence type="ECO:0000259" key="3">
    <source>
        <dbReference type="Pfam" id="PF25171"/>
    </source>
</evidence>
<sequence>MANPSQASRLFEGYRSLGLISSDVPHLIRYVETANKIQVITAVGRSFLVFNQKLQLLETCVAHSSDIQVLASDALHVYTASANQIFAWKFGHKWKVHSFLGAEQNVFILLPFGPHLLAVDRSNTLYVWETLTEKLTLSIPFSCNNTDKTQKESFEISTLLHPATYINKILIGSKQGSLQLWNISKQKLIYRFEGWKSAVTKLSQAPALHVVAIGHQSGLIVLHNLKEDQTLMKFYQEWGPVSDIAFRTDDAATMPILISSCSTNGHLAVWNLDEQRLEAQMRMAHSGPIVGAQFVSKQPLLVTNSSDNSLKVFLFDDLQISGRPLYEREGHHAPPTKIRFYGHLGHFIVSAGLDSSLRAFFIYSERKNLKFGTASIDSKATKNGHRSTLKPIVDFAFEPSREKEWDNVVAAHRDTSFVTTWNYDKKKISERRLLPERFARTKNAVRPECVSMTHCGNFALIGYSSGHVERFNIQSGIHRCSYGEPAHQGIVRGVVTDSLNQMVISGGADLRLNFWRFRHGEPIGSLSLSAPINRLHLHQENNLLAASLDNYHIVIIDLETKKVIRRFTAHTARITDLTMDADCRRMYVASMDSLIYVWDMITGSLIDCFRTVTPCVSLTLSPTGEFLATAHVNDLGIYLWANLSIYSMVSLSPIDIEHVRNNARLIEMPTIRSDEEVEVDQQNENDNTDANDIQIEQETIDFKYASPEQLSAELITLSALPSSRWKNLLKLDLIKKRNKPTEPVEKPKAVPFFLPTIAGLAPKFDLQVEETKSQDGQQNEARRFQLQFMSEFVRMLDRCDTVIDNDENESSTRQQLHTCFGEFKSYGPSKIDAELRMLGPESTGSNRYLHLFIDMIDFELQSNRDFELAQSYLSLFLKIHLDSIAADESLLTKCTSLSTISDKSWSRLSQDMDRSICLINYLRNALI</sequence>
<dbReference type="SUPFAM" id="SSF50998">
    <property type="entry name" value="Quinoprotein alcohol dehydrogenase-like"/>
    <property type="match status" value="1"/>
</dbReference>
<keyword evidence="1" id="KW-0853">WD repeat</keyword>
<dbReference type="Proteomes" id="UP001142055">
    <property type="component" value="Chromosome 3"/>
</dbReference>
<dbReference type="PROSITE" id="PS50082">
    <property type="entry name" value="WD_REPEATS_2"/>
    <property type="match status" value="2"/>
</dbReference>
<dbReference type="SUPFAM" id="SSF50978">
    <property type="entry name" value="WD40 repeat-like"/>
    <property type="match status" value="1"/>
</dbReference>
<proteinExistence type="predicted"/>
<comment type="caution">
    <text evidence="4">The sequence shown here is derived from an EMBL/GenBank/DDBJ whole genome shotgun (WGS) entry which is preliminary data.</text>
</comment>
<dbReference type="AlphaFoldDB" id="A0A9Q0M3S2"/>
<evidence type="ECO:0000256" key="1">
    <source>
        <dbReference type="PROSITE-ProRule" id="PRU00221"/>
    </source>
</evidence>
<dbReference type="InterPro" id="IPR001680">
    <property type="entry name" value="WD40_rpt"/>
</dbReference>
<feature type="repeat" description="WD" evidence="1">
    <location>
        <begin position="484"/>
        <end position="525"/>
    </location>
</feature>
<keyword evidence="5" id="KW-1185">Reference proteome</keyword>
<dbReference type="Pfam" id="PF04192">
    <property type="entry name" value="Utp21"/>
    <property type="match status" value="1"/>
</dbReference>
<dbReference type="InterPro" id="IPR059157">
    <property type="entry name" value="WDR36-Utp21_N"/>
</dbReference>
<gene>
    <name evidence="4" type="ORF">RDWZM_009255</name>
</gene>
<dbReference type="EMBL" id="JAPWDV010000003">
    <property type="protein sequence ID" value="KAJ6218098.1"/>
    <property type="molecule type" value="Genomic_DNA"/>
</dbReference>
<dbReference type="InterPro" id="IPR007319">
    <property type="entry name" value="WDR36/Utp21_C"/>
</dbReference>
<evidence type="ECO:0000259" key="2">
    <source>
        <dbReference type="Pfam" id="PF04192"/>
    </source>
</evidence>
<dbReference type="Gene3D" id="2.130.10.10">
    <property type="entry name" value="YVTN repeat-like/Quinoprotein amine dehydrogenase"/>
    <property type="match status" value="2"/>
</dbReference>
<name>A0A9Q0M3S2_BLOTA</name>
<evidence type="ECO:0008006" key="6">
    <source>
        <dbReference type="Google" id="ProtNLM"/>
    </source>
</evidence>
<dbReference type="OMA" id="CIYAWRA"/>
<dbReference type="SMART" id="SM00320">
    <property type="entry name" value="WD40"/>
    <property type="match status" value="10"/>
</dbReference>
<evidence type="ECO:0000313" key="4">
    <source>
        <dbReference type="EMBL" id="KAJ6218098.1"/>
    </source>
</evidence>
<accession>A0A9Q0M3S2</accession>
<dbReference type="InterPro" id="IPR015943">
    <property type="entry name" value="WD40/YVTN_repeat-like_dom_sf"/>
</dbReference>
<dbReference type="InterPro" id="IPR036322">
    <property type="entry name" value="WD40_repeat_dom_sf"/>
</dbReference>
<dbReference type="PROSITE" id="PS50294">
    <property type="entry name" value="WD_REPEATS_REGION"/>
    <property type="match status" value="1"/>
</dbReference>
<dbReference type="Pfam" id="PF25168">
    <property type="entry name" value="Beta-prop_WDR36-Utp21_2nd"/>
    <property type="match status" value="1"/>
</dbReference>
<dbReference type="GO" id="GO:0006364">
    <property type="term" value="P:rRNA processing"/>
    <property type="evidence" value="ECO:0007669"/>
    <property type="project" value="InterPro"/>
</dbReference>
<feature type="repeat" description="WD" evidence="1">
    <location>
        <begin position="567"/>
        <end position="608"/>
    </location>
</feature>
<reference evidence="4" key="1">
    <citation type="submission" date="2022-12" db="EMBL/GenBank/DDBJ databases">
        <title>Genome assemblies of Blomia tropicalis.</title>
        <authorList>
            <person name="Cui Y."/>
        </authorList>
    </citation>
    <scope>NUCLEOTIDE SEQUENCE</scope>
    <source>
        <tissue evidence="4">Adult mites</tissue>
    </source>
</reference>